<dbReference type="AlphaFoldDB" id="A0A6I8TF32"/>
<dbReference type="PANTHER" id="PTHR21112">
    <property type="entry name" value="CHEMOSENSORY PROTEIN A 29A-RELATED"/>
    <property type="match status" value="1"/>
</dbReference>
<name>A0A6I8TF32_AEDAE</name>
<organism evidence="1 2">
    <name type="scientific">Aedes aegypti</name>
    <name type="common">Yellowfever mosquito</name>
    <name type="synonym">Culex aegypti</name>
    <dbReference type="NCBI Taxonomy" id="7159"/>
    <lineage>
        <taxon>Eukaryota</taxon>
        <taxon>Metazoa</taxon>
        <taxon>Ecdysozoa</taxon>
        <taxon>Arthropoda</taxon>
        <taxon>Hexapoda</taxon>
        <taxon>Insecta</taxon>
        <taxon>Pterygota</taxon>
        <taxon>Neoptera</taxon>
        <taxon>Endopterygota</taxon>
        <taxon>Diptera</taxon>
        <taxon>Nematocera</taxon>
        <taxon>Culicoidea</taxon>
        <taxon>Culicidae</taxon>
        <taxon>Culicinae</taxon>
        <taxon>Aedini</taxon>
        <taxon>Aedes</taxon>
        <taxon>Stegomyia</taxon>
    </lineage>
</organism>
<dbReference type="InParanoid" id="A0A6I8TF32"/>
<sequence>MPPSIFNFLLPLTLLGHAHLMGIADVSFQRIEQTTGFDILNSSLRITKFNRTSAVLNGTIDILVDLDNDFTFQIKSAYSRLGNNQFNEYPYKIAEQAMCWALNDTFSEHQELFEGTTNFPQVGRDGLCPFPAGHYWFKHFIFKPETMPQMIPEGYWRLTFLIVEKGGRTASLLIYMRISKESYW</sequence>
<dbReference type="InterPro" id="IPR010512">
    <property type="entry name" value="DUF1091"/>
</dbReference>
<dbReference type="OrthoDB" id="7722906at2759"/>
<protein>
    <submittedName>
        <fullName evidence="1">Uncharacterized protein</fullName>
    </submittedName>
</protein>
<dbReference type="PANTHER" id="PTHR21112:SF0">
    <property type="entry name" value="CHEMOSENSORY PROTEIN A 29A-RELATED"/>
    <property type="match status" value="1"/>
</dbReference>
<reference evidence="1 2" key="1">
    <citation type="submission" date="2017-06" db="EMBL/GenBank/DDBJ databases">
        <title>Aedes aegypti genome working group (AGWG) sequencing and assembly.</title>
        <authorList>
            <consortium name="Aedes aegypti Genome Working Group (AGWG)"/>
            <person name="Matthews B.J."/>
        </authorList>
    </citation>
    <scope>NUCLEOTIDE SEQUENCE [LARGE SCALE GENOMIC DNA]</scope>
    <source>
        <strain evidence="1 2">LVP_AGWG</strain>
    </source>
</reference>
<dbReference type="EnsemblMetazoa" id="AAEL007754-RB">
    <property type="protein sequence ID" value="AAEL007754-PB"/>
    <property type="gene ID" value="AAEL007754"/>
</dbReference>
<evidence type="ECO:0000313" key="1">
    <source>
        <dbReference type="EnsemblMetazoa" id="AAEL007754-PB"/>
    </source>
</evidence>
<dbReference type="Proteomes" id="UP000008820">
    <property type="component" value="Chromosome 1"/>
</dbReference>
<dbReference type="FunCoup" id="A0A6I8TF32">
    <property type="interactions" value="37"/>
</dbReference>
<accession>A0A6I8TF32</accession>
<gene>
    <name evidence="1" type="primary">5569555</name>
</gene>
<reference evidence="1" key="2">
    <citation type="submission" date="2020-05" db="UniProtKB">
        <authorList>
            <consortium name="EnsemblMetazoa"/>
        </authorList>
    </citation>
    <scope>IDENTIFICATION</scope>
    <source>
        <strain evidence="1">LVP_AGWG</strain>
    </source>
</reference>
<dbReference type="Pfam" id="PF06477">
    <property type="entry name" value="DUF1091"/>
    <property type="match status" value="1"/>
</dbReference>
<proteinExistence type="predicted"/>
<evidence type="ECO:0000313" key="2">
    <source>
        <dbReference type="Proteomes" id="UP000008820"/>
    </source>
</evidence>
<keyword evidence="2" id="KW-1185">Reference proteome</keyword>